<organism evidence="12 13">
    <name type="scientific">Telmatocola sphagniphila</name>
    <dbReference type="NCBI Taxonomy" id="1123043"/>
    <lineage>
        <taxon>Bacteria</taxon>
        <taxon>Pseudomonadati</taxon>
        <taxon>Planctomycetota</taxon>
        <taxon>Planctomycetia</taxon>
        <taxon>Gemmatales</taxon>
        <taxon>Gemmataceae</taxon>
    </lineage>
</organism>
<evidence type="ECO:0000256" key="1">
    <source>
        <dbReference type="ARBA" id="ARBA00004651"/>
    </source>
</evidence>
<feature type="transmembrane region" description="Helical" evidence="11">
    <location>
        <begin position="106"/>
        <end position="126"/>
    </location>
</feature>
<keyword evidence="2" id="KW-0813">Transport</keyword>
<dbReference type="GO" id="GO:0015190">
    <property type="term" value="F:L-leucine transmembrane transporter activity"/>
    <property type="evidence" value="ECO:0007669"/>
    <property type="project" value="TreeGrafter"/>
</dbReference>
<dbReference type="Proteomes" id="UP000676194">
    <property type="component" value="Chromosome"/>
</dbReference>
<dbReference type="Pfam" id="PF02653">
    <property type="entry name" value="BPD_transp_2"/>
    <property type="match status" value="1"/>
</dbReference>
<sequence length="350" mass="37423">MFFQYCLGGLIIGMLYALIALGYTMVYGIVELINFAHGDLFMLGTFMALTLLSLMGISVSTAGEISTSKAALAIAVMMIVVPLFCATLNVAVDKVVYRPLRSAPKLAPLVSAIGVSFCFMNIGLFWNAAVYEDGRAVPAASQRAFPNIVSNENILERSSPVEEAVTTAKSDKSDSAKDSKSKPTIKAKEESKFRITWKDAMVIAVTIPSMIFLTWFVKFTQTGKAMRATAQNPTAARLMGINVDRVIATTFLIGGALGGVGSVTYALYINTTSYQVGFQNGLYAFTAAVLGGIGNIPGAVLGGIIIGLVRSLGSAYIDEKWTSAFVFAILILILVFRPTGLLGSRTREKV</sequence>
<dbReference type="InterPro" id="IPR001851">
    <property type="entry name" value="ABC_transp_permease"/>
</dbReference>
<feature type="transmembrane region" description="Helical" evidence="11">
    <location>
        <begin position="281"/>
        <end position="309"/>
    </location>
</feature>
<evidence type="ECO:0000256" key="7">
    <source>
        <dbReference type="ARBA" id="ARBA00022989"/>
    </source>
</evidence>
<dbReference type="GO" id="GO:1903806">
    <property type="term" value="P:L-isoleucine import across plasma membrane"/>
    <property type="evidence" value="ECO:0007669"/>
    <property type="project" value="TreeGrafter"/>
</dbReference>
<feature type="transmembrane region" description="Helical" evidence="11">
    <location>
        <begin position="41"/>
        <end position="59"/>
    </location>
</feature>
<evidence type="ECO:0000256" key="4">
    <source>
        <dbReference type="ARBA" id="ARBA00022519"/>
    </source>
</evidence>
<evidence type="ECO:0000256" key="8">
    <source>
        <dbReference type="ARBA" id="ARBA00023136"/>
    </source>
</evidence>
<evidence type="ECO:0000313" key="13">
    <source>
        <dbReference type="Proteomes" id="UP000676194"/>
    </source>
</evidence>
<feature type="transmembrane region" description="Helical" evidence="11">
    <location>
        <begin position="200"/>
        <end position="217"/>
    </location>
</feature>
<feature type="region of interest" description="Disordered" evidence="10">
    <location>
        <begin position="160"/>
        <end position="183"/>
    </location>
</feature>
<proteinExistence type="inferred from homology"/>
<comment type="similarity">
    <text evidence="9">Belongs to the binding-protein-dependent transport system permease family. LivHM subfamily.</text>
</comment>
<accession>A0A8E6BBF9</accession>
<dbReference type="KEGG" id="tsph:KIH39_25320"/>
<feature type="transmembrane region" description="Helical" evidence="11">
    <location>
        <begin position="71"/>
        <end position="91"/>
    </location>
</feature>
<dbReference type="GO" id="GO:0015192">
    <property type="term" value="F:L-phenylalanine transmembrane transporter activity"/>
    <property type="evidence" value="ECO:0007669"/>
    <property type="project" value="TreeGrafter"/>
</dbReference>
<gene>
    <name evidence="12" type="ORF">KIH39_25320</name>
</gene>
<keyword evidence="5 11" id="KW-0812">Transmembrane</keyword>
<dbReference type="GO" id="GO:0005304">
    <property type="term" value="F:L-valine transmembrane transporter activity"/>
    <property type="evidence" value="ECO:0007669"/>
    <property type="project" value="TreeGrafter"/>
</dbReference>
<keyword evidence="7 11" id="KW-1133">Transmembrane helix</keyword>
<dbReference type="InterPro" id="IPR052157">
    <property type="entry name" value="BCAA_transport_permease"/>
</dbReference>
<evidence type="ECO:0000256" key="10">
    <source>
        <dbReference type="SAM" id="MobiDB-lite"/>
    </source>
</evidence>
<evidence type="ECO:0000256" key="5">
    <source>
        <dbReference type="ARBA" id="ARBA00022692"/>
    </source>
</evidence>
<dbReference type="GO" id="GO:0015188">
    <property type="term" value="F:L-isoleucine transmembrane transporter activity"/>
    <property type="evidence" value="ECO:0007669"/>
    <property type="project" value="TreeGrafter"/>
</dbReference>
<evidence type="ECO:0000256" key="2">
    <source>
        <dbReference type="ARBA" id="ARBA00022448"/>
    </source>
</evidence>
<dbReference type="GO" id="GO:0005886">
    <property type="term" value="C:plasma membrane"/>
    <property type="evidence" value="ECO:0007669"/>
    <property type="project" value="UniProtKB-SubCell"/>
</dbReference>
<comment type="subcellular location">
    <subcellularLocation>
        <location evidence="1">Cell membrane</location>
        <topology evidence="1">Multi-pass membrane protein</topology>
    </subcellularLocation>
</comment>
<dbReference type="GO" id="GO:0042941">
    <property type="term" value="P:D-alanine transmembrane transport"/>
    <property type="evidence" value="ECO:0007669"/>
    <property type="project" value="TreeGrafter"/>
</dbReference>
<feature type="transmembrane region" description="Helical" evidence="11">
    <location>
        <begin position="7"/>
        <end position="29"/>
    </location>
</feature>
<feature type="transmembrane region" description="Helical" evidence="11">
    <location>
        <begin position="321"/>
        <end position="342"/>
    </location>
</feature>
<evidence type="ECO:0000256" key="3">
    <source>
        <dbReference type="ARBA" id="ARBA00022475"/>
    </source>
</evidence>
<feature type="compositionally biased region" description="Basic and acidic residues" evidence="10">
    <location>
        <begin position="169"/>
        <end position="183"/>
    </location>
</feature>
<evidence type="ECO:0000256" key="11">
    <source>
        <dbReference type="SAM" id="Phobius"/>
    </source>
</evidence>
<reference evidence="12" key="1">
    <citation type="submission" date="2021-05" db="EMBL/GenBank/DDBJ databases">
        <title>Complete genome sequence of the cellulolytic planctomycete Telmatocola sphagniphila SP2T and characterization of the first cellulase from planctomycetes.</title>
        <authorList>
            <person name="Rakitin A.L."/>
            <person name="Beletsky A.V."/>
            <person name="Naumoff D.G."/>
            <person name="Kulichevskaya I.S."/>
            <person name="Mardanov A.V."/>
            <person name="Ravin N.V."/>
            <person name="Dedysh S.N."/>
        </authorList>
    </citation>
    <scope>NUCLEOTIDE SEQUENCE</scope>
    <source>
        <strain evidence="12">SP2T</strain>
    </source>
</reference>
<dbReference type="EMBL" id="CP074694">
    <property type="protein sequence ID" value="QVL35009.1"/>
    <property type="molecule type" value="Genomic_DNA"/>
</dbReference>
<evidence type="ECO:0000313" key="12">
    <source>
        <dbReference type="EMBL" id="QVL35009.1"/>
    </source>
</evidence>
<keyword evidence="4" id="KW-0997">Cell inner membrane</keyword>
<keyword evidence="13" id="KW-1185">Reference proteome</keyword>
<dbReference type="PANTHER" id="PTHR11795">
    <property type="entry name" value="BRANCHED-CHAIN AMINO ACID TRANSPORT SYSTEM PERMEASE PROTEIN LIVH"/>
    <property type="match status" value="1"/>
</dbReference>
<keyword evidence="8 11" id="KW-0472">Membrane</keyword>
<evidence type="ECO:0000256" key="6">
    <source>
        <dbReference type="ARBA" id="ARBA00022970"/>
    </source>
</evidence>
<name>A0A8E6BBF9_9BACT</name>
<evidence type="ECO:0000256" key="9">
    <source>
        <dbReference type="ARBA" id="ARBA00037998"/>
    </source>
</evidence>
<feature type="transmembrane region" description="Helical" evidence="11">
    <location>
        <begin position="246"/>
        <end position="269"/>
    </location>
</feature>
<keyword evidence="6" id="KW-0029">Amino-acid transport</keyword>
<protein>
    <submittedName>
        <fullName evidence="12">Branched-chain amino acid ABC transporter permease</fullName>
    </submittedName>
</protein>
<dbReference type="CDD" id="cd06582">
    <property type="entry name" value="TM_PBP1_LivH_like"/>
    <property type="match status" value="1"/>
</dbReference>
<dbReference type="PANTHER" id="PTHR11795:SF371">
    <property type="entry name" value="HIGH-AFFINITY BRANCHED-CHAIN AMINO ACID TRANSPORT SYSTEM PERMEASE PROTEIN LIVH"/>
    <property type="match status" value="1"/>
</dbReference>
<dbReference type="GO" id="GO:0015808">
    <property type="term" value="P:L-alanine transport"/>
    <property type="evidence" value="ECO:0007669"/>
    <property type="project" value="TreeGrafter"/>
</dbReference>
<keyword evidence="3" id="KW-1003">Cell membrane</keyword>
<dbReference type="AlphaFoldDB" id="A0A8E6BBF9"/>